<dbReference type="Pfam" id="PF07247">
    <property type="entry name" value="AATase"/>
    <property type="match status" value="1"/>
</dbReference>
<dbReference type="PANTHER" id="PTHR28037">
    <property type="entry name" value="ALCOHOL O-ACETYLTRANSFERASE 1-RELATED"/>
    <property type="match status" value="1"/>
</dbReference>
<feature type="region of interest" description="Disordered" evidence="1">
    <location>
        <begin position="203"/>
        <end position="222"/>
    </location>
</feature>
<dbReference type="Proteomes" id="UP000440732">
    <property type="component" value="Unassembled WGS sequence"/>
</dbReference>
<evidence type="ECO:0000313" key="8">
    <source>
        <dbReference type="Proteomes" id="UP000437068"/>
    </source>
</evidence>
<reference evidence="7 8" key="1">
    <citation type="submission" date="2018-08" db="EMBL/GenBank/DDBJ databases">
        <title>Genomic investigation of the strawberry pathogen Phytophthora fragariae indicates pathogenicity is determined by transcriptional variation in three key races.</title>
        <authorList>
            <person name="Adams T.M."/>
            <person name="Armitage A.D."/>
            <person name="Sobczyk M.K."/>
            <person name="Bates H.J."/>
            <person name="Dunwell J.M."/>
            <person name="Nellist C.F."/>
            <person name="Harrison R.J."/>
        </authorList>
    </citation>
    <scope>NUCLEOTIDE SEQUENCE [LARGE SCALE GENOMIC DNA]</scope>
    <source>
        <strain evidence="6 8">A4</strain>
        <strain evidence="5 9">NOV-5</strain>
        <strain evidence="4 10">NOV-71</strain>
        <strain evidence="2 7">NOV-9</strain>
        <strain evidence="3 11">ONT-3</strain>
    </source>
</reference>
<dbReference type="EMBL" id="QXGF01000044">
    <property type="protein sequence ID" value="KAE8948611.1"/>
    <property type="molecule type" value="Genomic_DNA"/>
</dbReference>
<evidence type="ECO:0000313" key="7">
    <source>
        <dbReference type="Proteomes" id="UP000429523"/>
    </source>
</evidence>
<dbReference type="Proteomes" id="UP000437068">
    <property type="component" value="Unassembled WGS sequence"/>
</dbReference>
<sequence>MSPHPLTIPQYASQGTSCSESQEGGMKPRVIAHTRDRVPLRGYERTLTMVDGVSTKVVHSMLVRGPTTVLLRFLATAVMNTFNMHPRMRALQLKHDNFMAEIHPPLTQHDVTSFALVRVRLVSSVASDVDDMMSGWQQYADDECSIGFDRFKQLPFFLTVWVDEREGSARLMLFSDHYMSDGYSGMVVLDCILEQVAMLATEESVASQDEPEPEQPPHQAQELPLRPPLYKMWLSKVAWAKPIVKSVVSVSGRQTFRDRVRNFKPLLSARAGQHHFRAPPVTSSSTALFAESDPECMKKVVAKCKEENVTVGGALVGIILLAFYHVMDERKSNPSQELFQLTATLGFNMRRRVPSPAEEEQVGMYTAVTGIDWLANEGVNMQTTKFWDLARRAKQEITDKPKHTLAMVLPAVLMDKKINSQMKQSFLKGVSLPHSLTSDVNISNVGRYPYSREHRLSQDTDEINSGVLTVESLHVYHPLPHLASSATLFITAVESFNYSMAHKCENVVGEALFVAIVELCEGIDRIGEDETLLEVLNRVALRYTGHDYT</sequence>
<evidence type="ECO:0000313" key="6">
    <source>
        <dbReference type="EMBL" id="KAE9328105.1"/>
    </source>
</evidence>
<evidence type="ECO:0000313" key="3">
    <source>
        <dbReference type="EMBL" id="KAE9137049.1"/>
    </source>
</evidence>
<evidence type="ECO:0000313" key="4">
    <source>
        <dbReference type="EMBL" id="KAE9137177.1"/>
    </source>
</evidence>
<evidence type="ECO:0008006" key="12">
    <source>
        <dbReference type="Google" id="ProtNLM"/>
    </source>
</evidence>
<evidence type="ECO:0000313" key="11">
    <source>
        <dbReference type="Proteomes" id="UP000488956"/>
    </source>
</evidence>
<feature type="compositionally biased region" description="Polar residues" evidence="1">
    <location>
        <begin position="10"/>
        <end position="22"/>
    </location>
</feature>
<dbReference type="PANTHER" id="PTHR28037:SF1">
    <property type="entry name" value="ALCOHOL O-ACETYLTRANSFERASE 1-RELATED"/>
    <property type="match status" value="1"/>
</dbReference>
<protein>
    <recommendedName>
        <fullName evidence="12">Condensation domain-containing protein</fullName>
    </recommendedName>
</protein>
<gene>
    <name evidence="6" type="ORF">PF001_g1587</name>
    <name evidence="5" type="ORF">PF006_g2761</name>
    <name evidence="4" type="ORF">PF007_g1903</name>
    <name evidence="2" type="ORF">PF009_g1838</name>
    <name evidence="3" type="ORF">PF010_g1472</name>
</gene>
<proteinExistence type="predicted"/>
<dbReference type="EMBL" id="QXGE01000039">
    <property type="protein sequence ID" value="KAE9328105.1"/>
    <property type="molecule type" value="Genomic_DNA"/>
</dbReference>
<dbReference type="EMBL" id="QXFZ01000048">
    <property type="protein sequence ID" value="KAE9137177.1"/>
    <property type="molecule type" value="Genomic_DNA"/>
</dbReference>
<dbReference type="InterPro" id="IPR052058">
    <property type="entry name" value="Alcohol_O-acetyltransferase"/>
</dbReference>
<dbReference type="SUPFAM" id="SSF52777">
    <property type="entry name" value="CoA-dependent acyltransferases"/>
    <property type="match status" value="1"/>
</dbReference>
<dbReference type="Proteomes" id="UP000488956">
    <property type="component" value="Unassembled WGS sequence"/>
</dbReference>
<organism evidence="2 7">
    <name type="scientific">Phytophthora fragariae</name>
    <dbReference type="NCBI Taxonomy" id="53985"/>
    <lineage>
        <taxon>Eukaryota</taxon>
        <taxon>Sar</taxon>
        <taxon>Stramenopiles</taxon>
        <taxon>Oomycota</taxon>
        <taxon>Peronosporomycetes</taxon>
        <taxon>Peronosporales</taxon>
        <taxon>Peronosporaceae</taxon>
        <taxon>Phytophthora</taxon>
    </lineage>
</organism>
<name>A0A6A3FVY4_9STRA</name>
<dbReference type="Proteomes" id="UP000429523">
    <property type="component" value="Unassembled WGS sequence"/>
</dbReference>
<evidence type="ECO:0000313" key="9">
    <source>
        <dbReference type="Proteomes" id="UP000440732"/>
    </source>
</evidence>
<evidence type="ECO:0000313" key="5">
    <source>
        <dbReference type="EMBL" id="KAE9153104.1"/>
    </source>
</evidence>
<dbReference type="AlphaFoldDB" id="A0A6A3FVY4"/>
<dbReference type="Proteomes" id="UP000441208">
    <property type="component" value="Unassembled WGS sequence"/>
</dbReference>
<dbReference type="EMBL" id="QXGA01000081">
    <property type="protein sequence ID" value="KAE9153104.1"/>
    <property type="molecule type" value="Genomic_DNA"/>
</dbReference>
<evidence type="ECO:0000313" key="10">
    <source>
        <dbReference type="Proteomes" id="UP000441208"/>
    </source>
</evidence>
<dbReference type="EMBL" id="QXFX01000036">
    <property type="protein sequence ID" value="KAE9137049.1"/>
    <property type="molecule type" value="Genomic_DNA"/>
</dbReference>
<dbReference type="InterPro" id="IPR010828">
    <property type="entry name" value="Atf2/Sli1-like"/>
</dbReference>
<feature type="region of interest" description="Disordered" evidence="1">
    <location>
        <begin position="1"/>
        <end position="26"/>
    </location>
</feature>
<evidence type="ECO:0000313" key="2">
    <source>
        <dbReference type="EMBL" id="KAE8948611.1"/>
    </source>
</evidence>
<comment type="caution">
    <text evidence="2">The sequence shown here is derived from an EMBL/GenBank/DDBJ whole genome shotgun (WGS) entry which is preliminary data.</text>
</comment>
<accession>A0A6A3FVY4</accession>
<evidence type="ECO:0000256" key="1">
    <source>
        <dbReference type="SAM" id="MobiDB-lite"/>
    </source>
</evidence>